<feature type="region of interest" description="Disordered" evidence="1">
    <location>
        <begin position="1"/>
        <end position="81"/>
    </location>
</feature>
<protein>
    <submittedName>
        <fullName evidence="2">Uncharacterized protein</fullName>
    </submittedName>
</protein>
<accession>A0A066X7B9</accession>
<reference evidence="3" key="1">
    <citation type="journal article" date="2014" name="Genome Announc.">
        <title>Draft genome sequence of Colletotrichum sublineola, a destructive pathogen of cultivated sorghum.</title>
        <authorList>
            <person name="Baroncelli R."/>
            <person name="Sanz-Martin J.M."/>
            <person name="Rech G.E."/>
            <person name="Sukno S.A."/>
            <person name="Thon M.R."/>
        </authorList>
    </citation>
    <scope>NUCLEOTIDE SEQUENCE [LARGE SCALE GENOMIC DNA]</scope>
    <source>
        <strain evidence="3">TX430BB</strain>
    </source>
</reference>
<evidence type="ECO:0000313" key="2">
    <source>
        <dbReference type="EMBL" id="KDN65043.1"/>
    </source>
</evidence>
<evidence type="ECO:0000256" key="1">
    <source>
        <dbReference type="SAM" id="MobiDB-lite"/>
    </source>
</evidence>
<feature type="compositionally biased region" description="Polar residues" evidence="1">
    <location>
        <begin position="24"/>
        <end position="53"/>
    </location>
</feature>
<evidence type="ECO:0000313" key="3">
    <source>
        <dbReference type="Proteomes" id="UP000027238"/>
    </source>
</evidence>
<dbReference type="AlphaFoldDB" id="A0A066X7B9"/>
<proteinExistence type="predicted"/>
<gene>
    <name evidence="2" type="ORF">CSUB01_11264</name>
</gene>
<sequence length="162" mass="17496">MSSNASSTCQPGLIASRHADAESPSPTVVAGTSRSHCPSQIRPKTTSSNASSTHRPEHSTDRHPDMLHSNTTAVSLPLGDHNNEIKCNQTLLTAQEDDEITQLSRTLVRAGASIIEKAKADRLQLSNHTDPHTIHMVSAVLACHALVMSLEKEEDPSMDRMT</sequence>
<dbReference type="EMBL" id="JMSE01001071">
    <property type="protein sequence ID" value="KDN65043.1"/>
    <property type="molecule type" value="Genomic_DNA"/>
</dbReference>
<organism evidence="2 3">
    <name type="scientific">Colletotrichum sublineola</name>
    <name type="common">Sorghum anthracnose fungus</name>
    <dbReference type="NCBI Taxonomy" id="1173701"/>
    <lineage>
        <taxon>Eukaryota</taxon>
        <taxon>Fungi</taxon>
        <taxon>Dikarya</taxon>
        <taxon>Ascomycota</taxon>
        <taxon>Pezizomycotina</taxon>
        <taxon>Sordariomycetes</taxon>
        <taxon>Hypocreomycetidae</taxon>
        <taxon>Glomerellales</taxon>
        <taxon>Glomerellaceae</taxon>
        <taxon>Colletotrichum</taxon>
        <taxon>Colletotrichum graminicola species complex</taxon>
    </lineage>
</organism>
<feature type="compositionally biased region" description="Polar residues" evidence="1">
    <location>
        <begin position="1"/>
        <end position="10"/>
    </location>
</feature>
<name>A0A066X7B9_COLSU</name>
<dbReference type="HOGENOM" id="CLU_1635282_0_0_1"/>
<comment type="caution">
    <text evidence="2">The sequence shown here is derived from an EMBL/GenBank/DDBJ whole genome shotgun (WGS) entry which is preliminary data.</text>
</comment>
<keyword evidence="3" id="KW-1185">Reference proteome</keyword>
<feature type="compositionally biased region" description="Basic and acidic residues" evidence="1">
    <location>
        <begin position="54"/>
        <end position="66"/>
    </location>
</feature>
<dbReference type="Proteomes" id="UP000027238">
    <property type="component" value="Unassembled WGS sequence"/>
</dbReference>